<evidence type="ECO:0000313" key="1">
    <source>
        <dbReference type="EMBL" id="TDP93740.1"/>
    </source>
</evidence>
<reference evidence="1 2" key="1">
    <citation type="submission" date="2019-03" db="EMBL/GenBank/DDBJ databases">
        <title>Genomic Encyclopedia of Type Strains, Phase IV (KMG-IV): sequencing the most valuable type-strain genomes for metagenomic binning, comparative biology and taxonomic classification.</title>
        <authorList>
            <person name="Goeker M."/>
        </authorList>
    </citation>
    <scope>NUCLEOTIDE SEQUENCE [LARGE SCALE GENOMIC DNA]</scope>
    <source>
        <strain evidence="1 2">DSM 45361</strain>
    </source>
</reference>
<proteinExistence type="predicted"/>
<dbReference type="Proteomes" id="UP000295444">
    <property type="component" value="Unassembled WGS sequence"/>
</dbReference>
<comment type="caution">
    <text evidence="1">The sequence shown here is derived from an EMBL/GenBank/DDBJ whole genome shotgun (WGS) entry which is preliminary data.</text>
</comment>
<evidence type="ECO:0000313" key="2">
    <source>
        <dbReference type="Proteomes" id="UP000295444"/>
    </source>
</evidence>
<sequence length="106" mass="10885">MAAHFRMVLRMPTSGAGAALTTMRLEPGTNALMVQLAPVASVRTAIRPLWSVTVGRGAATVTSEVAVRSSAVIVVVPVLDTSGYLDDGVGTNVQLLLDNALGGPAR</sequence>
<protein>
    <submittedName>
        <fullName evidence="1">Uncharacterized protein</fullName>
    </submittedName>
</protein>
<accession>A0A4R6S2E8</accession>
<gene>
    <name evidence="1" type="ORF">EV186_106134</name>
</gene>
<dbReference type="AlphaFoldDB" id="A0A4R6S2E8"/>
<organism evidence="1 2">
    <name type="scientific">Labedaea rhizosphaerae</name>
    <dbReference type="NCBI Taxonomy" id="598644"/>
    <lineage>
        <taxon>Bacteria</taxon>
        <taxon>Bacillati</taxon>
        <taxon>Actinomycetota</taxon>
        <taxon>Actinomycetes</taxon>
        <taxon>Pseudonocardiales</taxon>
        <taxon>Pseudonocardiaceae</taxon>
        <taxon>Labedaea</taxon>
    </lineage>
</organism>
<keyword evidence="2" id="KW-1185">Reference proteome</keyword>
<dbReference type="EMBL" id="SNXZ01000006">
    <property type="protein sequence ID" value="TDP93740.1"/>
    <property type="molecule type" value="Genomic_DNA"/>
</dbReference>
<name>A0A4R6S2E8_LABRH</name>